<dbReference type="InterPro" id="IPR036271">
    <property type="entry name" value="Tet_transcr_reg_TetR-rel_C_sf"/>
</dbReference>
<reference evidence="5" key="1">
    <citation type="submission" date="2020-05" db="EMBL/GenBank/DDBJ databases">
        <authorList>
            <person name="Chiriac C."/>
            <person name="Salcher M."/>
            <person name="Ghai R."/>
            <person name="Kavagutti S V."/>
        </authorList>
    </citation>
    <scope>NUCLEOTIDE SEQUENCE</scope>
</reference>
<organism evidence="5">
    <name type="scientific">freshwater metagenome</name>
    <dbReference type="NCBI Taxonomy" id="449393"/>
    <lineage>
        <taxon>unclassified sequences</taxon>
        <taxon>metagenomes</taxon>
        <taxon>ecological metagenomes</taxon>
    </lineage>
</organism>
<dbReference type="AlphaFoldDB" id="A0A6J7H4Z6"/>
<dbReference type="InterPro" id="IPR009057">
    <property type="entry name" value="Homeodomain-like_sf"/>
</dbReference>
<feature type="domain" description="HTH tetR-type" evidence="4">
    <location>
        <begin position="244"/>
        <end position="304"/>
    </location>
</feature>
<keyword evidence="3" id="KW-0804">Transcription</keyword>
<proteinExistence type="predicted"/>
<dbReference type="Gene3D" id="1.10.357.10">
    <property type="entry name" value="Tetracycline Repressor, domain 2"/>
    <property type="match status" value="2"/>
</dbReference>
<feature type="domain" description="HTH tetR-type" evidence="4">
    <location>
        <begin position="46"/>
        <end position="106"/>
    </location>
</feature>
<dbReference type="InterPro" id="IPR001647">
    <property type="entry name" value="HTH_TetR"/>
</dbReference>
<dbReference type="Pfam" id="PF00440">
    <property type="entry name" value="TetR_N"/>
    <property type="match status" value="2"/>
</dbReference>
<sequence>MSGDLDVRPTATTPDAGRELEGRVLPGAGLTVAERMVVDAAVPDLKPRVREIVDVARQILDEEGIDALSMRAIAARLDVRAPSLYKHLPDKRAILDVLVADILRENGEAMRAAITGAEDPVGAILEAFRRWAREHPQRYAVAMDGELDESPLVQSAALYSGDPLRWAMRDDLEGAVTLWSFAHGLVDLEMKGRLPPAYDPDLVWRRGVAHLRHEDDGAELPPPMLGAEATAEFWSDPPEEVARSPRAMRIVEVARELLEEEGEEGMSMRRIAARLGVRAPSLYKHLPDKLAMENAIIALILDEMGAIGMAAGASAADAGEDPLTAVMTAYREYAHAHPALYRLYTRGRLDDGPLVRGAELRSAESVARATGFDGVAAMCIWAFVHGLVDLEAKGRIPQSYDRDAVFRRGLAALRPADEVTW</sequence>
<keyword evidence="1" id="KW-0805">Transcription regulation</keyword>
<evidence type="ECO:0000256" key="2">
    <source>
        <dbReference type="ARBA" id="ARBA00023125"/>
    </source>
</evidence>
<protein>
    <submittedName>
        <fullName evidence="5">Unannotated protein</fullName>
    </submittedName>
</protein>
<evidence type="ECO:0000259" key="4">
    <source>
        <dbReference type="PROSITE" id="PS50977"/>
    </source>
</evidence>
<evidence type="ECO:0000313" key="5">
    <source>
        <dbReference type="EMBL" id="CAB4910789.1"/>
    </source>
</evidence>
<dbReference type="GO" id="GO:0003700">
    <property type="term" value="F:DNA-binding transcription factor activity"/>
    <property type="evidence" value="ECO:0007669"/>
    <property type="project" value="TreeGrafter"/>
</dbReference>
<keyword evidence="2" id="KW-0238">DNA-binding</keyword>
<dbReference type="SUPFAM" id="SSF46689">
    <property type="entry name" value="Homeodomain-like"/>
    <property type="match status" value="2"/>
</dbReference>
<gene>
    <name evidence="5" type="ORF">UFOPK3564_01223</name>
</gene>
<dbReference type="PROSITE" id="PS50977">
    <property type="entry name" value="HTH_TETR_2"/>
    <property type="match status" value="2"/>
</dbReference>
<name>A0A6J7H4Z6_9ZZZZ</name>
<evidence type="ECO:0000256" key="3">
    <source>
        <dbReference type="ARBA" id="ARBA00023163"/>
    </source>
</evidence>
<evidence type="ECO:0000256" key="1">
    <source>
        <dbReference type="ARBA" id="ARBA00023015"/>
    </source>
</evidence>
<dbReference type="Gene3D" id="1.10.10.60">
    <property type="entry name" value="Homeodomain-like"/>
    <property type="match status" value="2"/>
</dbReference>
<dbReference type="PANTHER" id="PTHR30055:SF239">
    <property type="entry name" value="TRANSCRIPTIONAL REGULATORY PROTEIN"/>
    <property type="match status" value="1"/>
</dbReference>
<dbReference type="InterPro" id="IPR050109">
    <property type="entry name" value="HTH-type_TetR-like_transc_reg"/>
</dbReference>
<dbReference type="InterPro" id="IPR025996">
    <property type="entry name" value="MT1864/Rv1816-like_C"/>
</dbReference>
<dbReference type="SUPFAM" id="SSF48498">
    <property type="entry name" value="Tetracyclin repressor-like, C-terminal domain"/>
    <property type="match status" value="2"/>
</dbReference>
<dbReference type="GO" id="GO:0000976">
    <property type="term" value="F:transcription cis-regulatory region binding"/>
    <property type="evidence" value="ECO:0007669"/>
    <property type="project" value="TreeGrafter"/>
</dbReference>
<dbReference type="Pfam" id="PF13305">
    <property type="entry name" value="TetR_C_33"/>
    <property type="match status" value="2"/>
</dbReference>
<accession>A0A6J7H4Z6</accession>
<dbReference type="PRINTS" id="PR00455">
    <property type="entry name" value="HTHTETR"/>
</dbReference>
<dbReference type="PANTHER" id="PTHR30055">
    <property type="entry name" value="HTH-TYPE TRANSCRIPTIONAL REGULATOR RUTR"/>
    <property type="match status" value="1"/>
</dbReference>
<dbReference type="EMBL" id="CAFBMK010000055">
    <property type="protein sequence ID" value="CAB4910789.1"/>
    <property type="molecule type" value="Genomic_DNA"/>
</dbReference>